<dbReference type="EMBL" id="VVIM01000011">
    <property type="protein sequence ID" value="KAB0791472.1"/>
    <property type="molecule type" value="Genomic_DNA"/>
</dbReference>
<sequence length="280" mass="32283">MDRATVYVKQSKMSEMGAEQFIKQILETATWRDNCNVLDVGCGPGNVTHDYILPILPIRANSIVAIDKKANLVDYANEHYGKKSKIQFKTVDIVKDVQTLDEYVNHFDHIFSFYCLQSIREQETALRNIFKILKPGGDFYFSCDAQTNLYEGCEYLLGTPEWEPVLRDYKETMSPFHDSESPAQDLEELLTKIGFQSVYVTMERQEFLIPMEDLPEFVVVQTPFDIPPEFEEKFGQACVDTARTLKLNRFVDGQECCYLQLQLLFGHQRKPIASAQKPVF</sequence>
<reference evidence="3 4" key="2">
    <citation type="journal article" date="2018" name="Elife">
        <title>Firefly genomes illuminate parallel origins of bioluminescence in beetles.</title>
        <authorList>
            <person name="Fallon T.R."/>
            <person name="Lower S.E."/>
            <person name="Chang C.H."/>
            <person name="Bessho-Uehara M."/>
            <person name="Martin G.J."/>
            <person name="Bewick A.J."/>
            <person name="Behringer M."/>
            <person name="Debat H.J."/>
            <person name="Wong I."/>
            <person name="Day J.C."/>
            <person name="Suvorov A."/>
            <person name="Silva C.J."/>
            <person name="Stanger-Hall K.F."/>
            <person name="Hall D.W."/>
            <person name="Schmitz R.J."/>
            <person name="Nelson D.R."/>
            <person name="Lewis S.M."/>
            <person name="Shigenobu S."/>
            <person name="Bybee S.M."/>
            <person name="Larracuente A.M."/>
            <person name="Oba Y."/>
            <person name="Weng J.K."/>
        </authorList>
    </citation>
    <scope>NUCLEOTIDE SEQUENCE [LARGE SCALE GENOMIC DNA]</scope>
    <source>
        <strain evidence="3">1611_PpyrPB1</strain>
        <tissue evidence="3">Whole body</tissue>
    </source>
</reference>
<reference evidence="3" key="3">
    <citation type="submission" date="2019-08" db="EMBL/GenBank/DDBJ databases">
        <authorList>
            <consortium name="Photinus pyralis genome working group"/>
            <person name="Fallon T.R."/>
            <person name="Sander Lower S.E."/>
            <person name="Weng J.-K."/>
        </authorList>
    </citation>
    <scope>NUCLEOTIDE SEQUENCE</scope>
    <source>
        <strain evidence="3">1611_PpyrPB1</strain>
        <tissue evidence="3">Whole body</tissue>
    </source>
</reference>
<dbReference type="InterPro" id="IPR029063">
    <property type="entry name" value="SAM-dependent_MTases_sf"/>
</dbReference>
<evidence type="ECO:0000313" key="3">
    <source>
        <dbReference type="EMBL" id="KAB0791472.1"/>
    </source>
</evidence>
<dbReference type="InterPro" id="IPR025714">
    <property type="entry name" value="Methyltranfer_dom"/>
</dbReference>
<dbReference type="OrthoDB" id="8300214at2759"/>
<proteinExistence type="predicted"/>
<feature type="domain" description="Methyltransferase" evidence="1">
    <location>
        <begin position="33"/>
        <end position="146"/>
    </location>
</feature>
<dbReference type="SUPFAM" id="SSF53335">
    <property type="entry name" value="S-adenosyl-L-methionine-dependent methyltransferases"/>
    <property type="match status" value="1"/>
</dbReference>
<dbReference type="Gene3D" id="3.40.50.150">
    <property type="entry name" value="Vaccinia Virus protein VP39"/>
    <property type="match status" value="1"/>
</dbReference>
<organism evidence="2">
    <name type="scientific">Photinus pyralis</name>
    <name type="common">Common eastern firefly</name>
    <name type="synonym">Lampyris pyralis</name>
    <dbReference type="NCBI Taxonomy" id="7054"/>
    <lineage>
        <taxon>Eukaryota</taxon>
        <taxon>Metazoa</taxon>
        <taxon>Ecdysozoa</taxon>
        <taxon>Arthropoda</taxon>
        <taxon>Hexapoda</taxon>
        <taxon>Insecta</taxon>
        <taxon>Pterygota</taxon>
        <taxon>Neoptera</taxon>
        <taxon>Endopterygota</taxon>
        <taxon>Coleoptera</taxon>
        <taxon>Polyphaga</taxon>
        <taxon>Elateriformia</taxon>
        <taxon>Elateroidea</taxon>
        <taxon>Lampyridae</taxon>
        <taxon>Lampyrinae</taxon>
        <taxon>Photinus</taxon>
    </lineage>
</organism>
<dbReference type="Pfam" id="PF13847">
    <property type="entry name" value="Methyltransf_31"/>
    <property type="match status" value="1"/>
</dbReference>
<dbReference type="PANTHER" id="PTHR43861">
    <property type="entry name" value="TRANS-ACONITATE 2-METHYLTRANSFERASE-RELATED"/>
    <property type="match status" value="1"/>
</dbReference>
<dbReference type="PANTHER" id="PTHR43861:SF1">
    <property type="entry name" value="TRANS-ACONITATE 2-METHYLTRANSFERASE"/>
    <property type="match status" value="1"/>
</dbReference>
<dbReference type="EMBL" id="GEZM01091392">
    <property type="protein sequence ID" value="JAV56859.1"/>
    <property type="molecule type" value="Transcribed_RNA"/>
</dbReference>
<name>A0A1Y1K5R2_PHOPY</name>
<gene>
    <name evidence="3" type="ORF">PPYR_03272</name>
</gene>
<protein>
    <recommendedName>
        <fullName evidence="1">Methyltransferase domain-containing protein</fullName>
    </recommendedName>
</protein>
<reference evidence="2" key="1">
    <citation type="journal article" date="2016" name="Sci. Rep.">
        <title>Molecular characterization of firefly nuptial gifts: a multi-omics approach sheds light on postcopulatory sexual selection.</title>
        <authorList>
            <person name="Al-Wathiqui N."/>
            <person name="Fallon T.R."/>
            <person name="South A."/>
            <person name="Weng J.K."/>
            <person name="Lewis S.M."/>
        </authorList>
    </citation>
    <scope>NUCLEOTIDE SEQUENCE</scope>
</reference>
<dbReference type="CDD" id="cd02440">
    <property type="entry name" value="AdoMet_MTases"/>
    <property type="match status" value="1"/>
</dbReference>
<evidence type="ECO:0000313" key="2">
    <source>
        <dbReference type="EMBL" id="JAV56859.1"/>
    </source>
</evidence>
<dbReference type="InParanoid" id="A0A1Y1K5R2"/>
<dbReference type="AlphaFoldDB" id="A0A1Y1K5R2"/>
<evidence type="ECO:0000313" key="4">
    <source>
        <dbReference type="Proteomes" id="UP000327044"/>
    </source>
</evidence>
<keyword evidence="4" id="KW-1185">Reference proteome</keyword>
<evidence type="ECO:0000259" key="1">
    <source>
        <dbReference type="Pfam" id="PF13847"/>
    </source>
</evidence>
<dbReference type="Proteomes" id="UP000327044">
    <property type="component" value="Unassembled WGS sequence"/>
</dbReference>
<accession>A0A1Y1K5R2</accession>